<dbReference type="CDD" id="cd00158">
    <property type="entry name" value="RHOD"/>
    <property type="match status" value="1"/>
</dbReference>
<reference evidence="2 3" key="1">
    <citation type="submission" date="2023-07" db="EMBL/GenBank/DDBJ databases">
        <title>Genomic Encyclopedia of Type Strains, Phase IV (KMG-IV): sequencing the most valuable type-strain genomes for metagenomic binning, comparative biology and taxonomic classification.</title>
        <authorList>
            <person name="Goeker M."/>
        </authorList>
    </citation>
    <scope>NUCLEOTIDE SEQUENCE [LARGE SCALE GENOMIC DNA]</scope>
    <source>
        <strain evidence="2 3">DSM 19619</strain>
    </source>
</reference>
<keyword evidence="3" id="KW-1185">Reference proteome</keyword>
<dbReference type="SUPFAM" id="SSF52821">
    <property type="entry name" value="Rhodanese/Cell cycle control phosphatase"/>
    <property type="match status" value="1"/>
</dbReference>
<dbReference type="PANTHER" id="PTHR44086">
    <property type="entry name" value="THIOSULFATE SULFURTRANSFERASE RDL2, MITOCHONDRIAL-RELATED"/>
    <property type="match status" value="1"/>
</dbReference>
<accession>A0ABU0JKW0</accession>
<dbReference type="InterPro" id="IPR036873">
    <property type="entry name" value="Rhodanese-like_dom_sf"/>
</dbReference>
<organism evidence="2 3">
    <name type="scientific">Labrys wisconsinensis</name>
    <dbReference type="NCBI Taxonomy" id="425677"/>
    <lineage>
        <taxon>Bacteria</taxon>
        <taxon>Pseudomonadati</taxon>
        <taxon>Pseudomonadota</taxon>
        <taxon>Alphaproteobacteria</taxon>
        <taxon>Hyphomicrobiales</taxon>
        <taxon>Xanthobacteraceae</taxon>
        <taxon>Labrys</taxon>
    </lineage>
</organism>
<dbReference type="Pfam" id="PF00581">
    <property type="entry name" value="Rhodanese"/>
    <property type="match status" value="1"/>
</dbReference>
<name>A0ABU0JKW0_9HYPH</name>
<dbReference type="EMBL" id="JAUSVX010000027">
    <property type="protein sequence ID" value="MDQ0474920.1"/>
    <property type="molecule type" value="Genomic_DNA"/>
</dbReference>
<dbReference type="Gene3D" id="3.40.250.10">
    <property type="entry name" value="Rhodanese-like domain"/>
    <property type="match status" value="1"/>
</dbReference>
<proteinExistence type="predicted"/>
<dbReference type="PROSITE" id="PS50206">
    <property type="entry name" value="RHODANESE_3"/>
    <property type="match status" value="1"/>
</dbReference>
<evidence type="ECO:0000313" key="3">
    <source>
        <dbReference type="Proteomes" id="UP001242480"/>
    </source>
</evidence>
<dbReference type="InterPro" id="IPR001763">
    <property type="entry name" value="Rhodanese-like_dom"/>
</dbReference>
<evidence type="ECO:0000313" key="2">
    <source>
        <dbReference type="EMBL" id="MDQ0474920.1"/>
    </source>
</evidence>
<dbReference type="SMART" id="SM00450">
    <property type="entry name" value="RHOD"/>
    <property type="match status" value="1"/>
</dbReference>
<feature type="domain" description="Rhodanese" evidence="1">
    <location>
        <begin position="21"/>
        <end position="109"/>
    </location>
</feature>
<protein>
    <submittedName>
        <fullName evidence="2">Rhodanese-related sulfurtransferase</fullName>
    </submittedName>
</protein>
<sequence length="110" mass="11729">MPMPDGPFFALDADETRTLLDAGSIILVDVREPHEFAQAHIAGAVNLPLSRFDPADVPTDERKRVVFSCGVGMRSFKALEMAKDAGLSVDTHLGGGLKAWLAAGLPVERG</sequence>
<dbReference type="RefSeq" id="WP_307285349.1">
    <property type="nucleotide sequence ID" value="NZ_JAUSVX010000027.1"/>
</dbReference>
<evidence type="ECO:0000259" key="1">
    <source>
        <dbReference type="PROSITE" id="PS50206"/>
    </source>
</evidence>
<dbReference type="PANTHER" id="PTHR44086:SF10">
    <property type="entry name" value="THIOSULFATE SULFURTRANSFERASE_RHODANESE-LIKE DOMAIN-CONTAINING PROTEIN 3"/>
    <property type="match status" value="1"/>
</dbReference>
<dbReference type="Proteomes" id="UP001242480">
    <property type="component" value="Unassembled WGS sequence"/>
</dbReference>
<gene>
    <name evidence="2" type="ORF">QO011_007962</name>
</gene>
<comment type="caution">
    <text evidence="2">The sequence shown here is derived from an EMBL/GenBank/DDBJ whole genome shotgun (WGS) entry which is preliminary data.</text>
</comment>